<dbReference type="PROSITE" id="PS50830">
    <property type="entry name" value="TNASE_3"/>
    <property type="match status" value="1"/>
</dbReference>
<keyword evidence="4" id="KW-1185">Reference proteome</keyword>
<comment type="caution">
    <text evidence="3">The sequence shown here is derived from an EMBL/GenBank/DDBJ whole genome shotgun (WGS) entry which is preliminary data.</text>
</comment>
<keyword evidence="1" id="KW-0732">Signal</keyword>
<name>A0ABQ6H1L7_9GAMM</name>
<evidence type="ECO:0000259" key="2">
    <source>
        <dbReference type="PROSITE" id="PS50830"/>
    </source>
</evidence>
<dbReference type="RefSeq" id="WP_284206091.1">
    <property type="nucleotide sequence ID" value="NZ_BSSU01000001.1"/>
</dbReference>
<feature type="signal peptide" evidence="1">
    <location>
        <begin position="1"/>
        <end position="20"/>
    </location>
</feature>
<dbReference type="SUPFAM" id="SSF50199">
    <property type="entry name" value="Staphylococcal nuclease"/>
    <property type="match status" value="1"/>
</dbReference>
<dbReference type="Proteomes" id="UP001157133">
    <property type="component" value="Unassembled WGS sequence"/>
</dbReference>
<sequence>MDRVVPFLCCLILLPFLTHAKAEFGDVQISRVVSVYDGDTFRVDIDHWPALVGKNAPIRVKQVDTPEMRGKCALEKSMAKQAKRFTQQLLAKATEIELRNIERGKYFRILADVYIDDQSLAELLILNHLARPYAGGERRGWCE</sequence>
<dbReference type="InterPro" id="IPR016071">
    <property type="entry name" value="Staphylococal_nuclease_OB-fold"/>
</dbReference>
<dbReference type="EMBL" id="BSSU01000001">
    <property type="protein sequence ID" value="GLX80776.1"/>
    <property type="molecule type" value="Genomic_DNA"/>
</dbReference>
<dbReference type="Pfam" id="PF00565">
    <property type="entry name" value="SNase"/>
    <property type="match status" value="1"/>
</dbReference>
<dbReference type="InterPro" id="IPR035437">
    <property type="entry name" value="SNase_OB-fold_sf"/>
</dbReference>
<reference evidence="3 4" key="1">
    <citation type="submission" date="2023-03" db="EMBL/GenBank/DDBJ databases">
        <title>Draft genome sequence of Thalassotalea eurytherma JCM 18482T.</title>
        <authorList>
            <person name="Sawabe T."/>
        </authorList>
    </citation>
    <scope>NUCLEOTIDE SEQUENCE [LARGE SCALE GENOMIC DNA]</scope>
    <source>
        <strain evidence="3 4">JCM 18482</strain>
    </source>
</reference>
<evidence type="ECO:0000313" key="4">
    <source>
        <dbReference type="Proteomes" id="UP001157133"/>
    </source>
</evidence>
<dbReference type="SMART" id="SM00318">
    <property type="entry name" value="SNc"/>
    <property type="match status" value="1"/>
</dbReference>
<protein>
    <recommendedName>
        <fullName evidence="2">TNase-like domain-containing protein</fullName>
    </recommendedName>
</protein>
<organism evidence="3 4">
    <name type="scientific">Thalassotalea eurytherma</name>
    <dbReference type="NCBI Taxonomy" id="1144278"/>
    <lineage>
        <taxon>Bacteria</taxon>
        <taxon>Pseudomonadati</taxon>
        <taxon>Pseudomonadota</taxon>
        <taxon>Gammaproteobacteria</taxon>
        <taxon>Alteromonadales</taxon>
        <taxon>Colwelliaceae</taxon>
        <taxon>Thalassotalea</taxon>
    </lineage>
</organism>
<evidence type="ECO:0000313" key="3">
    <source>
        <dbReference type="EMBL" id="GLX80776.1"/>
    </source>
</evidence>
<evidence type="ECO:0000256" key="1">
    <source>
        <dbReference type="SAM" id="SignalP"/>
    </source>
</evidence>
<proteinExistence type="predicted"/>
<accession>A0ABQ6H1L7</accession>
<gene>
    <name evidence="3" type="ORF">theurythT_02280</name>
</gene>
<dbReference type="Gene3D" id="2.40.50.90">
    <property type="match status" value="1"/>
</dbReference>
<feature type="domain" description="TNase-like" evidence="2">
    <location>
        <begin position="26"/>
        <end position="143"/>
    </location>
</feature>
<feature type="chain" id="PRO_5047439973" description="TNase-like domain-containing protein" evidence="1">
    <location>
        <begin position="21"/>
        <end position="143"/>
    </location>
</feature>